<evidence type="ECO:0000256" key="2">
    <source>
        <dbReference type="SAM" id="Phobius"/>
    </source>
</evidence>
<evidence type="ECO:0000259" key="4">
    <source>
        <dbReference type="Pfam" id="PF24854"/>
    </source>
</evidence>
<evidence type="ECO:0000313" key="6">
    <source>
        <dbReference type="Proteomes" id="UP000091918"/>
    </source>
</evidence>
<dbReference type="PANTHER" id="PTHR40622">
    <property type="match status" value="1"/>
</dbReference>
<gene>
    <name evidence="5" type="ORF">ACJ72_02085</name>
</gene>
<accession>A0A1B7P3F0</accession>
<dbReference type="Proteomes" id="UP000091918">
    <property type="component" value="Unassembled WGS sequence"/>
</dbReference>
<dbReference type="InterPro" id="IPR056145">
    <property type="entry name" value="DUF7728"/>
</dbReference>
<reference evidence="5 6" key="1">
    <citation type="submission" date="2015-07" db="EMBL/GenBank/DDBJ databases">
        <title>Emmonsia species relationships and genome sequence.</title>
        <authorList>
            <person name="Cuomo C.A."/>
            <person name="Schwartz I.S."/>
            <person name="Kenyon C."/>
            <person name="de Hoog G.S."/>
            <person name="Govender N.P."/>
            <person name="Botha A."/>
            <person name="Moreno L."/>
            <person name="de Vries M."/>
            <person name="Munoz J.F."/>
            <person name="Stielow J.B."/>
        </authorList>
    </citation>
    <scope>NUCLEOTIDE SEQUENCE [LARGE SCALE GENOMIC DNA]</scope>
    <source>
        <strain evidence="5 6">CBS 136260</strain>
    </source>
</reference>
<keyword evidence="2" id="KW-0812">Transmembrane</keyword>
<feature type="compositionally biased region" description="Basic and acidic residues" evidence="1">
    <location>
        <begin position="332"/>
        <end position="345"/>
    </location>
</feature>
<keyword evidence="2" id="KW-1133">Transmembrane helix</keyword>
<keyword evidence="3" id="KW-0732">Signal</keyword>
<keyword evidence="2" id="KW-0472">Membrane</keyword>
<dbReference type="EMBL" id="LGUA01000162">
    <property type="protein sequence ID" value="OAX83555.1"/>
    <property type="molecule type" value="Genomic_DNA"/>
</dbReference>
<proteinExistence type="predicted"/>
<dbReference type="Pfam" id="PF24854">
    <property type="entry name" value="DUF7728"/>
    <property type="match status" value="1"/>
</dbReference>
<feature type="domain" description="DUF7728" evidence="4">
    <location>
        <begin position="45"/>
        <end position="179"/>
    </location>
</feature>
<feature type="signal peptide" evidence="3">
    <location>
        <begin position="1"/>
        <end position="18"/>
    </location>
</feature>
<feature type="transmembrane region" description="Helical" evidence="2">
    <location>
        <begin position="268"/>
        <end position="292"/>
    </location>
</feature>
<sequence length="345" mass="37498">MMLPSLLVASALALPASSFLITGPSIRQINGKPQLLDKTNINKIELDVKCIECPFPQIANEAIVIWDDGSDSLMTLNFTTESDRLLINEQQVYPMLTPPAALQTVLHRLSDDKISIPLPVGYVFESLAPIPVDDGSGNELLVFNFMVIDVAGYPVPVDAVSLRVIQLPNGDLVMLGADIEEATPRMSWRQCRRKSKCLTNLIIARIRAIIATAKARAMSAAKKLKGCGGWKGMQGMTTPAGTPHHGFKDPSFGRAFARTLHVVIVPALLGLSAGLFACIIGVVVGQGIAALWSRYRRSSNNRVNAHVENGDAAEKEQLFVPENDELPPQYEDENHGDITLPAEKE</sequence>
<keyword evidence="6" id="KW-1185">Reference proteome</keyword>
<name>A0A1B7P3F0_9EURO</name>
<dbReference type="OrthoDB" id="5409353at2759"/>
<evidence type="ECO:0000313" key="5">
    <source>
        <dbReference type="EMBL" id="OAX83555.1"/>
    </source>
</evidence>
<dbReference type="AlphaFoldDB" id="A0A1B7P3F0"/>
<organism evidence="5 6">
    <name type="scientific">Emergomyces africanus</name>
    <dbReference type="NCBI Taxonomy" id="1955775"/>
    <lineage>
        <taxon>Eukaryota</taxon>
        <taxon>Fungi</taxon>
        <taxon>Dikarya</taxon>
        <taxon>Ascomycota</taxon>
        <taxon>Pezizomycotina</taxon>
        <taxon>Eurotiomycetes</taxon>
        <taxon>Eurotiomycetidae</taxon>
        <taxon>Onygenales</taxon>
        <taxon>Ajellomycetaceae</taxon>
        <taxon>Emergomyces</taxon>
    </lineage>
</organism>
<protein>
    <recommendedName>
        <fullName evidence="4">DUF7728 domain-containing protein</fullName>
    </recommendedName>
</protein>
<evidence type="ECO:0000256" key="1">
    <source>
        <dbReference type="SAM" id="MobiDB-lite"/>
    </source>
</evidence>
<feature type="region of interest" description="Disordered" evidence="1">
    <location>
        <begin position="310"/>
        <end position="345"/>
    </location>
</feature>
<evidence type="ECO:0000256" key="3">
    <source>
        <dbReference type="SAM" id="SignalP"/>
    </source>
</evidence>
<feature type="chain" id="PRO_5008598396" description="DUF7728 domain-containing protein" evidence="3">
    <location>
        <begin position="19"/>
        <end position="345"/>
    </location>
</feature>
<comment type="caution">
    <text evidence="5">The sequence shown here is derived from an EMBL/GenBank/DDBJ whole genome shotgun (WGS) entry which is preliminary data.</text>
</comment>
<dbReference type="PANTHER" id="PTHR40622:SF2">
    <property type="match status" value="1"/>
</dbReference>